<dbReference type="Gene3D" id="3.20.20.80">
    <property type="entry name" value="Glycosidases"/>
    <property type="match status" value="1"/>
</dbReference>
<evidence type="ECO:0000256" key="2">
    <source>
        <dbReference type="ARBA" id="ARBA00008061"/>
    </source>
</evidence>
<dbReference type="PANTHER" id="PTHR43002">
    <property type="entry name" value="GLYCOGEN DEBRANCHING ENZYME"/>
    <property type="match status" value="1"/>
</dbReference>
<proteinExistence type="inferred from homology"/>
<dbReference type="InterPro" id="IPR013783">
    <property type="entry name" value="Ig-like_fold"/>
</dbReference>
<reference evidence="8" key="1">
    <citation type="submission" date="2025-08" db="UniProtKB">
        <authorList>
            <consortium name="RefSeq"/>
        </authorList>
    </citation>
    <scope>IDENTIFICATION</scope>
</reference>
<dbReference type="SUPFAM" id="SSF51011">
    <property type="entry name" value="Glycosyl hydrolase domain"/>
    <property type="match status" value="1"/>
</dbReference>
<protein>
    <submittedName>
        <fullName evidence="8">Isoamylase 2, chloroplastic</fullName>
    </submittedName>
</protein>
<dbReference type="FunCoup" id="A0A6I9S867">
    <property type="interactions" value="1041"/>
</dbReference>
<gene>
    <name evidence="8" type="primary">LOC105057759</name>
</gene>
<organism evidence="7 8">
    <name type="scientific">Elaeis guineensis var. tenera</name>
    <name type="common">Oil palm</name>
    <dbReference type="NCBI Taxonomy" id="51953"/>
    <lineage>
        <taxon>Eukaryota</taxon>
        <taxon>Viridiplantae</taxon>
        <taxon>Streptophyta</taxon>
        <taxon>Embryophyta</taxon>
        <taxon>Tracheophyta</taxon>
        <taxon>Spermatophyta</taxon>
        <taxon>Magnoliopsida</taxon>
        <taxon>Liliopsida</taxon>
        <taxon>Arecaceae</taxon>
        <taxon>Arecoideae</taxon>
        <taxon>Cocoseae</taxon>
        <taxon>Elaeidinae</taxon>
        <taxon>Elaeis</taxon>
    </lineage>
</organism>
<dbReference type="Proteomes" id="UP000504607">
    <property type="component" value="Chromosome 14"/>
</dbReference>
<dbReference type="OrthoDB" id="204980at2759"/>
<dbReference type="CDD" id="cd02856">
    <property type="entry name" value="E_set_GDE_Isoamylase_N"/>
    <property type="match status" value="1"/>
</dbReference>
<dbReference type="SUPFAM" id="SSF81296">
    <property type="entry name" value="E set domains"/>
    <property type="match status" value="1"/>
</dbReference>
<evidence type="ECO:0000259" key="6">
    <source>
        <dbReference type="SMART" id="SM00642"/>
    </source>
</evidence>
<evidence type="ECO:0000256" key="5">
    <source>
        <dbReference type="ARBA" id="ARBA00022946"/>
    </source>
</evidence>
<dbReference type="Gene3D" id="2.60.40.10">
    <property type="entry name" value="Immunoglobulins"/>
    <property type="match status" value="1"/>
</dbReference>
<comment type="subcellular location">
    <subcellularLocation>
        <location evidence="1">Plastid</location>
        <location evidence="1">Chloroplast</location>
    </subcellularLocation>
</comment>
<dbReference type="InterPro" id="IPR014756">
    <property type="entry name" value="Ig_E-set"/>
</dbReference>
<keyword evidence="3" id="KW-0150">Chloroplast</keyword>
<dbReference type="SMART" id="SM00642">
    <property type="entry name" value="Aamy"/>
    <property type="match status" value="1"/>
</dbReference>
<dbReference type="Pfam" id="PF21156">
    <property type="entry name" value="ISOA1-3_C"/>
    <property type="match status" value="1"/>
</dbReference>
<dbReference type="InterPro" id="IPR044505">
    <property type="entry name" value="GlgX_Isoamylase_N_E_set"/>
</dbReference>
<evidence type="ECO:0000256" key="1">
    <source>
        <dbReference type="ARBA" id="ARBA00004229"/>
    </source>
</evidence>
<dbReference type="Gene3D" id="2.60.40.1180">
    <property type="entry name" value="Golgi alpha-mannosidase II"/>
    <property type="match status" value="1"/>
</dbReference>
<dbReference type="KEGG" id="egu:105057759"/>
<keyword evidence="7" id="KW-1185">Reference proteome</keyword>
<dbReference type="GeneID" id="105057759"/>
<dbReference type="GO" id="GO:0019156">
    <property type="term" value="F:isoamylase activity"/>
    <property type="evidence" value="ECO:0007669"/>
    <property type="project" value="InterPro"/>
</dbReference>
<dbReference type="InterPro" id="IPR004193">
    <property type="entry name" value="Glyco_hydro_13_N"/>
</dbReference>
<dbReference type="AlphaFoldDB" id="A0A6I9S867"/>
<name>A0A6I9S867_ELAGV</name>
<dbReference type="CDD" id="cd11346">
    <property type="entry name" value="AmyAc_plant_IsoA"/>
    <property type="match status" value="1"/>
</dbReference>
<dbReference type="InterPro" id="IPR017853">
    <property type="entry name" value="GH"/>
</dbReference>
<dbReference type="InterPro" id="IPR048650">
    <property type="entry name" value="ISOA1-3-like_C"/>
</dbReference>
<feature type="domain" description="Glycosyl hydrolase family 13 catalytic" evidence="6">
    <location>
        <begin position="335"/>
        <end position="708"/>
    </location>
</feature>
<evidence type="ECO:0000256" key="4">
    <source>
        <dbReference type="ARBA" id="ARBA00022640"/>
    </source>
</evidence>
<dbReference type="GO" id="GO:0009507">
    <property type="term" value="C:chloroplast"/>
    <property type="evidence" value="ECO:0007669"/>
    <property type="project" value="UniProtKB-SubCell"/>
</dbReference>
<dbReference type="InterPro" id="IPR006047">
    <property type="entry name" value="GH13_cat_dom"/>
</dbReference>
<dbReference type="GO" id="GO:0019252">
    <property type="term" value="P:starch biosynthetic process"/>
    <property type="evidence" value="ECO:0007669"/>
    <property type="project" value="InterPro"/>
</dbReference>
<dbReference type="InterPro" id="IPR013780">
    <property type="entry name" value="Glyco_hydro_b"/>
</dbReference>
<evidence type="ECO:0000256" key="3">
    <source>
        <dbReference type="ARBA" id="ARBA00022528"/>
    </source>
</evidence>
<dbReference type="SUPFAM" id="SSF51445">
    <property type="entry name" value="(Trans)glycosidases"/>
    <property type="match status" value="1"/>
</dbReference>
<dbReference type="Pfam" id="PF02922">
    <property type="entry name" value="CBM_48"/>
    <property type="match status" value="1"/>
</dbReference>
<dbReference type="InterPro" id="IPR044096">
    <property type="entry name" value="AmyAc_plant_ISA2"/>
</dbReference>
<dbReference type="InParanoid" id="A0A6I9S867"/>
<dbReference type="Pfam" id="PF00128">
    <property type="entry name" value="Alpha-amylase"/>
    <property type="match status" value="1"/>
</dbReference>
<comment type="similarity">
    <text evidence="2">Belongs to the glycosyl hydrolase 13 family.</text>
</comment>
<keyword evidence="5" id="KW-0809">Transit peptide</keyword>
<keyword evidence="4" id="KW-0934">Plastid</keyword>
<accession>A0A6I9S867</accession>
<evidence type="ECO:0000313" key="8">
    <source>
        <dbReference type="RefSeq" id="XP_010938750.1"/>
    </source>
</evidence>
<dbReference type="RefSeq" id="XP_010938750.1">
    <property type="nucleotide sequence ID" value="XM_010940448.3"/>
</dbReference>
<evidence type="ECO:0000313" key="7">
    <source>
        <dbReference type="Proteomes" id="UP000504607"/>
    </source>
</evidence>
<sequence>MATTLSIPIMRLAAYGANRSIIKLLIPPTQRRRCSGKVLSSQGSYQLIISAMSQSSVEHVEQLAPDLEVSDSTQELEKPFSYIFRAETGGLAKVLVGVKDMKYAVRVEVSFLPRAVGEDGLVMNWGMFRSDSKQLLVQDSQVAFVQNSLGGYMVELEFDSVEIPFYLSFLLSSPSVSEIRTHKKTKFCVPVGIGPGCPMPLGVSISDDGAINFSVFSRNAEGVVLYLFDGRTREPSLEIDLDPYVNRTGDIWHVSMESIENYAGYGYRCKGLALWDKGDKFHAHDILLDPYAKVLGDFVLDQGESMSLAKCLGSLDIEHGFDWTGDVHPCLPMEKLVVYRLNVGQFTKHKTSRLPENVAGTFAGLIEKVEHLKSLGVNAVLLEPIFSFDEQKGPYFPYHFFSPMNSYGYASDGVSAIDSMKKMVKMLHAHGIEVLLEVAFTQTGEGEDAACRTISFRGIDNSSYYIVDRDLGYGAHNALKCSNPVVQQLILDSLRHWVIEFHVDGFCFINSSFLAQGLNGDYLYRPPLVEAIAFDPILSKTKIIADCWSPPDNSYMEIRFPHWKRWAEMNTRFCSDVRNFLRGEGLLSNLATRLCGSGDLFSSRGPAFSFNYITKNFGLSLVDLVSYSDGDLASELSWNCGEEGPTNNNTVLDLRLKQIRNFLFVLFVSLGVPVLNMGDECGYSTGGTPSYIDRKPIGWNGLKTVFGRQITQFIAFLSSLRVRRGDIFQRRDFLKVENIDWHGSSQSQPNWREPSCKFLAVTLKAEMDDKLSNSNDGDLFISFNASDLLESAVLPEQSEGIVWLRLVDTALPFPGFFSSDSDPDVHQAAGLSSYDLKPHSCVLFEAKRSTH</sequence>